<keyword evidence="5" id="KW-0807">Transducer</keyword>
<keyword evidence="4" id="KW-0675">Receptor</keyword>
<comment type="caution">
    <text evidence="8">The sequence shown here is derived from an EMBL/GenBank/DDBJ whole genome shotgun (WGS) entry which is preliminary data.</text>
</comment>
<evidence type="ECO:0000256" key="2">
    <source>
        <dbReference type="ARBA" id="ARBA00022475"/>
    </source>
</evidence>
<proteinExistence type="predicted"/>
<dbReference type="GO" id="GO:0005886">
    <property type="term" value="C:plasma membrane"/>
    <property type="evidence" value="ECO:0007669"/>
    <property type="project" value="UniProtKB-SubCell"/>
</dbReference>
<dbReference type="SUPFAM" id="SSF81321">
    <property type="entry name" value="Family A G protein-coupled receptor-like"/>
    <property type="match status" value="1"/>
</dbReference>
<evidence type="ECO:0000256" key="1">
    <source>
        <dbReference type="ARBA" id="ARBA00004651"/>
    </source>
</evidence>
<dbReference type="EMBL" id="CAJFCJ010000001">
    <property type="protein sequence ID" value="CAD5111331.1"/>
    <property type="molecule type" value="Genomic_DNA"/>
</dbReference>
<dbReference type="AlphaFoldDB" id="A0A7I8V819"/>
<feature type="compositionally biased region" description="Polar residues" evidence="6">
    <location>
        <begin position="194"/>
        <end position="203"/>
    </location>
</feature>
<sequence>MTTTNATAASVWIGAAASGVYLVTGLVGAAENICLLCCQLVRPSLRSGQYVYVYSLAVANLILCLAETPLVIFTFFSSPLPQAFHSAKDAILYLPLTVIVLCSCSVAVNRLVGGVREYWLLVTACCVWVVSILVSLLVPINSRLSSRTLTALYALILLATLIGLIAVSLRDKKNLDKILEPPKKSSDHIEQEPDATTPSDISRPQLTETLLTRHLNRIQEKSKSNSDDEEEAEELDSFDLKMRMKQAQKSARRHTVANIGLGDDCLPVSGKLGRKLVANNNSKETPAAASSNFNYNYTRKWSVDITALQDQLENPKLYSQFRSLSQLKDSDSKRSIPTIVVDDTSPPSSVKRKGNGGSTPKGTPNAIKKTNTMKTPVVKALEPIEKENSLGSVKEALEEEPEEEEEEAEEEEEEDDDNEEDGEEEAAKEQLITEDVYTGPNATRVRDQKDNISALSAMEEQLDEKMKLEKLRAASKSLTNLYLSTGLVCCILVAVLFQSVTDSLEKSLLKNYLTVIAFQLLLTNTLTHPIILAAMDKKVRNALIRLKNHLTHWKFVCYCGFGAAAAAKRARPKKQAPQHV</sequence>
<feature type="compositionally biased region" description="Polar residues" evidence="6">
    <location>
        <begin position="358"/>
        <end position="374"/>
    </location>
</feature>
<feature type="transmembrane region" description="Helical" evidence="7">
    <location>
        <begin position="12"/>
        <end position="38"/>
    </location>
</feature>
<feature type="transmembrane region" description="Helical" evidence="7">
    <location>
        <begin position="480"/>
        <end position="500"/>
    </location>
</feature>
<dbReference type="GO" id="GO:0004930">
    <property type="term" value="F:G protein-coupled receptor activity"/>
    <property type="evidence" value="ECO:0007669"/>
    <property type="project" value="UniProtKB-KW"/>
</dbReference>
<keyword evidence="3" id="KW-0297">G-protein coupled receptor</keyword>
<keyword evidence="7" id="KW-0812">Transmembrane</keyword>
<dbReference type="CDD" id="cd00637">
    <property type="entry name" value="7tm_classA_rhodopsin-like"/>
    <property type="match status" value="1"/>
</dbReference>
<keyword evidence="7" id="KW-0472">Membrane</keyword>
<feature type="region of interest" description="Disordered" evidence="6">
    <location>
        <begin position="180"/>
        <end position="203"/>
    </location>
</feature>
<feature type="transmembrane region" description="Helical" evidence="7">
    <location>
        <begin position="150"/>
        <end position="169"/>
    </location>
</feature>
<evidence type="ECO:0000256" key="3">
    <source>
        <dbReference type="ARBA" id="ARBA00023040"/>
    </source>
</evidence>
<feature type="transmembrane region" description="Helical" evidence="7">
    <location>
        <begin position="50"/>
        <end position="78"/>
    </location>
</feature>
<dbReference type="Gene3D" id="1.20.1070.10">
    <property type="entry name" value="Rhodopsin 7-helix transmembrane proteins"/>
    <property type="match status" value="1"/>
</dbReference>
<evidence type="ECO:0000313" key="9">
    <source>
        <dbReference type="Proteomes" id="UP000549394"/>
    </source>
</evidence>
<feature type="compositionally biased region" description="Acidic residues" evidence="6">
    <location>
        <begin position="397"/>
        <end position="426"/>
    </location>
</feature>
<dbReference type="OrthoDB" id="6101292at2759"/>
<feature type="transmembrane region" description="Helical" evidence="7">
    <location>
        <begin position="118"/>
        <end position="138"/>
    </location>
</feature>
<feature type="compositionally biased region" description="Basic and acidic residues" evidence="6">
    <location>
        <begin position="180"/>
        <end position="191"/>
    </location>
</feature>
<dbReference type="PANTHER" id="PTHR24228">
    <property type="entry name" value="B2 BRADYKININ RECEPTOR/ANGIOTENSIN II RECEPTOR"/>
    <property type="match status" value="1"/>
</dbReference>
<reference evidence="8 9" key="1">
    <citation type="submission" date="2020-08" db="EMBL/GenBank/DDBJ databases">
        <authorList>
            <person name="Hejnol A."/>
        </authorList>
    </citation>
    <scope>NUCLEOTIDE SEQUENCE [LARGE SCALE GENOMIC DNA]</scope>
</reference>
<keyword evidence="2" id="KW-1003">Cell membrane</keyword>
<keyword evidence="9" id="KW-1185">Reference proteome</keyword>
<keyword evidence="7" id="KW-1133">Transmembrane helix</keyword>
<feature type="region of interest" description="Disordered" evidence="6">
    <location>
        <begin position="325"/>
        <end position="443"/>
    </location>
</feature>
<feature type="transmembrane region" description="Helical" evidence="7">
    <location>
        <begin position="512"/>
        <end position="535"/>
    </location>
</feature>
<comment type="subcellular location">
    <subcellularLocation>
        <location evidence="1">Cell membrane</location>
        <topology evidence="1">Multi-pass membrane protein</topology>
    </subcellularLocation>
</comment>
<evidence type="ECO:0000256" key="6">
    <source>
        <dbReference type="SAM" id="MobiDB-lite"/>
    </source>
</evidence>
<evidence type="ECO:0000256" key="5">
    <source>
        <dbReference type="ARBA" id="ARBA00023224"/>
    </source>
</evidence>
<dbReference type="Proteomes" id="UP000549394">
    <property type="component" value="Unassembled WGS sequence"/>
</dbReference>
<organism evidence="8 9">
    <name type="scientific">Dimorphilus gyrociliatus</name>
    <dbReference type="NCBI Taxonomy" id="2664684"/>
    <lineage>
        <taxon>Eukaryota</taxon>
        <taxon>Metazoa</taxon>
        <taxon>Spiralia</taxon>
        <taxon>Lophotrochozoa</taxon>
        <taxon>Annelida</taxon>
        <taxon>Polychaeta</taxon>
        <taxon>Polychaeta incertae sedis</taxon>
        <taxon>Dinophilidae</taxon>
        <taxon>Dimorphilus</taxon>
    </lineage>
</organism>
<feature type="transmembrane region" description="Helical" evidence="7">
    <location>
        <begin position="90"/>
        <end position="111"/>
    </location>
</feature>
<name>A0A7I8V819_9ANNE</name>
<dbReference type="PANTHER" id="PTHR24228:SF59">
    <property type="entry name" value="NEUROPEPTIDE RECEPTOR 15"/>
    <property type="match status" value="1"/>
</dbReference>
<evidence type="ECO:0000256" key="7">
    <source>
        <dbReference type="SAM" id="Phobius"/>
    </source>
</evidence>
<accession>A0A7I8V819</accession>
<evidence type="ECO:0000313" key="8">
    <source>
        <dbReference type="EMBL" id="CAD5111331.1"/>
    </source>
</evidence>
<protein>
    <submittedName>
        <fullName evidence="8">Uncharacterized protein</fullName>
    </submittedName>
</protein>
<gene>
    <name evidence="8" type="ORF">DGYR_LOCUS644</name>
</gene>
<evidence type="ECO:0000256" key="4">
    <source>
        <dbReference type="ARBA" id="ARBA00023170"/>
    </source>
</evidence>